<dbReference type="Proteomes" id="UP000000374">
    <property type="component" value="Chromosome"/>
</dbReference>
<organism evidence="3 4">
    <name type="scientific">Verminephrobacter eiseniae (strain EF01-2)</name>
    <dbReference type="NCBI Taxonomy" id="391735"/>
    <lineage>
        <taxon>Bacteria</taxon>
        <taxon>Pseudomonadati</taxon>
        <taxon>Pseudomonadota</taxon>
        <taxon>Betaproteobacteria</taxon>
        <taxon>Burkholderiales</taxon>
        <taxon>Comamonadaceae</taxon>
        <taxon>Verminephrobacter</taxon>
    </lineage>
</organism>
<evidence type="ECO:0000256" key="1">
    <source>
        <dbReference type="SAM" id="MobiDB-lite"/>
    </source>
</evidence>
<dbReference type="InterPro" id="IPR040677">
    <property type="entry name" value="LPD7"/>
</dbReference>
<dbReference type="STRING" id="391735.Veis_3769"/>
<dbReference type="KEGG" id="vei:Veis_3769"/>
<dbReference type="Pfam" id="PF18821">
    <property type="entry name" value="LPD7"/>
    <property type="match status" value="1"/>
</dbReference>
<evidence type="ECO:0000259" key="2">
    <source>
        <dbReference type="Pfam" id="PF18821"/>
    </source>
</evidence>
<reference evidence="4" key="1">
    <citation type="submission" date="2006-12" db="EMBL/GenBank/DDBJ databases">
        <title>Complete sequence of chromosome 1 of Verminephrobacter eiseniae EF01-2.</title>
        <authorList>
            <person name="Copeland A."/>
            <person name="Lucas S."/>
            <person name="Lapidus A."/>
            <person name="Barry K."/>
            <person name="Detter J.C."/>
            <person name="Glavina del Rio T."/>
            <person name="Dalin E."/>
            <person name="Tice H."/>
            <person name="Pitluck S."/>
            <person name="Chertkov O."/>
            <person name="Brettin T."/>
            <person name="Bruce D."/>
            <person name="Han C."/>
            <person name="Tapia R."/>
            <person name="Gilna P."/>
            <person name="Schmutz J."/>
            <person name="Larimer F."/>
            <person name="Land M."/>
            <person name="Hauser L."/>
            <person name="Kyrpides N."/>
            <person name="Kim E."/>
            <person name="Stahl D."/>
            <person name="Richardson P."/>
        </authorList>
    </citation>
    <scope>NUCLEOTIDE SEQUENCE [LARGE SCALE GENOMIC DNA]</scope>
    <source>
        <strain evidence="4">EF01-2</strain>
    </source>
</reference>
<proteinExistence type="predicted"/>
<keyword evidence="4" id="KW-1185">Reference proteome</keyword>
<dbReference type="HOGENOM" id="CLU_1250214_0_0_4"/>
<name>A1WPC4_VEREI</name>
<accession>A1WPC4</accession>
<gene>
    <name evidence="3" type="ordered locus">Veis_3769</name>
</gene>
<dbReference type="EMBL" id="CP000542">
    <property type="protein sequence ID" value="ABM59481.1"/>
    <property type="molecule type" value="Genomic_DNA"/>
</dbReference>
<feature type="domain" description="Large polyvalent protein-associated" evidence="2">
    <location>
        <begin position="3"/>
        <end position="92"/>
    </location>
</feature>
<evidence type="ECO:0000313" key="3">
    <source>
        <dbReference type="EMBL" id="ABM59481.1"/>
    </source>
</evidence>
<feature type="compositionally biased region" description="Basic residues" evidence="1">
    <location>
        <begin position="169"/>
        <end position="181"/>
    </location>
</feature>
<protein>
    <recommendedName>
        <fullName evidence="2">Large polyvalent protein-associated domain-containing protein</fullName>
    </recommendedName>
</protein>
<sequence>MIDSITKKGTIIYRAGSSAVRDDGERLAVSSQADRAGVVVWWRRCAWRRNAMASALPVSGSVEFKAAAIRAAVDVQRPITFADPALESRRQAETTRPRPSAGLACHPSARSHHQVAGTACTHSASPTRCALRPSGRCKRRPSPPRRRRRPKCSSRPGPRRPNWNSARRGYGRRWRPRRRNARTRAMGAVDDCAVACILLECNNLHHNEVLKHAIRYRPKCA</sequence>
<feature type="compositionally biased region" description="Basic and acidic residues" evidence="1">
    <location>
        <begin position="86"/>
        <end position="96"/>
    </location>
</feature>
<dbReference type="eggNOG" id="COG3843">
    <property type="taxonomic scope" value="Bacteria"/>
</dbReference>
<dbReference type="AlphaFoldDB" id="A1WPC4"/>
<feature type="compositionally biased region" description="Basic residues" evidence="1">
    <location>
        <begin position="135"/>
        <end position="152"/>
    </location>
</feature>
<evidence type="ECO:0000313" key="4">
    <source>
        <dbReference type="Proteomes" id="UP000000374"/>
    </source>
</evidence>
<feature type="region of interest" description="Disordered" evidence="1">
    <location>
        <begin position="125"/>
        <end position="181"/>
    </location>
</feature>
<feature type="region of interest" description="Disordered" evidence="1">
    <location>
        <begin position="84"/>
        <end position="108"/>
    </location>
</feature>